<evidence type="ECO:0000313" key="1">
    <source>
        <dbReference type="EMBL" id="PON34948.1"/>
    </source>
</evidence>
<name>A0A2P5AEI0_PARAD</name>
<keyword evidence="2" id="KW-1185">Reference proteome</keyword>
<dbReference type="Proteomes" id="UP000237105">
    <property type="component" value="Unassembled WGS sequence"/>
</dbReference>
<reference evidence="2" key="1">
    <citation type="submission" date="2016-06" db="EMBL/GenBank/DDBJ databases">
        <title>Parallel loss of symbiosis genes in relatives of nitrogen-fixing non-legume Parasponia.</title>
        <authorList>
            <person name="Van Velzen R."/>
            <person name="Holmer R."/>
            <person name="Bu F."/>
            <person name="Rutten L."/>
            <person name="Van Zeijl A."/>
            <person name="Liu W."/>
            <person name="Santuari L."/>
            <person name="Cao Q."/>
            <person name="Sharma T."/>
            <person name="Shen D."/>
            <person name="Roswanjaya Y."/>
            <person name="Wardhani T."/>
            <person name="Kalhor M.S."/>
            <person name="Jansen J."/>
            <person name="Van den Hoogen J."/>
            <person name="Gungor B."/>
            <person name="Hartog M."/>
            <person name="Hontelez J."/>
            <person name="Verver J."/>
            <person name="Yang W.-C."/>
            <person name="Schijlen E."/>
            <person name="Repin R."/>
            <person name="Schilthuizen M."/>
            <person name="Schranz E."/>
            <person name="Heidstra R."/>
            <person name="Miyata K."/>
            <person name="Fedorova E."/>
            <person name="Kohlen W."/>
            <person name="Bisseling T."/>
            <person name="Smit S."/>
            <person name="Geurts R."/>
        </authorList>
    </citation>
    <scope>NUCLEOTIDE SEQUENCE [LARGE SCALE GENOMIC DNA]</scope>
    <source>
        <strain evidence="2">cv. WU1-14</strain>
    </source>
</reference>
<evidence type="ECO:0000313" key="2">
    <source>
        <dbReference type="Proteomes" id="UP000237105"/>
    </source>
</evidence>
<comment type="caution">
    <text evidence="1">The sequence shown here is derived from an EMBL/GenBank/DDBJ whole genome shotgun (WGS) entry which is preliminary data.</text>
</comment>
<organism evidence="1 2">
    <name type="scientific">Parasponia andersonii</name>
    <name type="common">Sponia andersonii</name>
    <dbReference type="NCBI Taxonomy" id="3476"/>
    <lineage>
        <taxon>Eukaryota</taxon>
        <taxon>Viridiplantae</taxon>
        <taxon>Streptophyta</taxon>
        <taxon>Embryophyta</taxon>
        <taxon>Tracheophyta</taxon>
        <taxon>Spermatophyta</taxon>
        <taxon>Magnoliopsida</taxon>
        <taxon>eudicotyledons</taxon>
        <taxon>Gunneridae</taxon>
        <taxon>Pentapetalae</taxon>
        <taxon>rosids</taxon>
        <taxon>fabids</taxon>
        <taxon>Rosales</taxon>
        <taxon>Cannabaceae</taxon>
        <taxon>Parasponia</taxon>
    </lineage>
</organism>
<gene>
    <name evidence="1" type="ORF">PanWU01x14_340060</name>
</gene>
<proteinExistence type="predicted"/>
<dbReference type="EMBL" id="JXTB01000635">
    <property type="protein sequence ID" value="PON34948.1"/>
    <property type="molecule type" value="Genomic_DNA"/>
</dbReference>
<accession>A0A2P5AEI0</accession>
<dbReference type="AlphaFoldDB" id="A0A2P5AEI0"/>
<protein>
    <submittedName>
        <fullName evidence="1">Uncharacterized protein</fullName>
    </submittedName>
</protein>
<sequence length="224" mass="25356">MSIALEKFQGSRSRTLFLSAILSKRKMKTLTSISWADSGPFTPQACSMTSLKIALLYGSLMRSFPTRAHFKSADAASNRESSSPMTSSSFLEIFNILQRPTISSILKKVSITIWKSHPMVARGDSHSHRMDGTFGRNLWRDYISTFKSAPIINAFDFSLFRFSFSPFVYTNIMESTKTQMTLFGWQSFSFSFVFSLSLSLHWEQKILSGFEVQAESFSLIMTSC</sequence>